<dbReference type="HAMAP" id="MF_01148">
    <property type="entry name" value="Lnt"/>
    <property type="match status" value="1"/>
</dbReference>
<dbReference type="NCBIfam" id="TIGR00546">
    <property type="entry name" value="lnt"/>
    <property type="match status" value="1"/>
</dbReference>
<dbReference type="GO" id="GO:0042158">
    <property type="term" value="P:lipoprotein biosynthetic process"/>
    <property type="evidence" value="ECO:0007669"/>
    <property type="project" value="UniProtKB-UniRule"/>
</dbReference>
<dbReference type="EMBL" id="FOUO01000012">
    <property type="protein sequence ID" value="SFM58535.1"/>
    <property type="molecule type" value="Genomic_DNA"/>
</dbReference>
<evidence type="ECO:0000313" key="11">
    <source>
        <dbReference type="EMBL" id="SFM58535.1"/>
    </source>
</evidence>
<keyword evidence="4 9" id="KW-0808">Transferase</keyword>
<evidence type="ECO:0000256" key="8">
    <source>
        <dbReference type="ARBA" id="ARBA00023315"/>
    </source>
</evidence>
<keyword evidence="7 9" id="KW-0472">Membrane</keyword>
<gene>
    <name evidence="9" type="primary">lnt</name>
    <name evidence="11" type="ORF">SAMN05421721_1128</name>
</gene>
<comment type="function">
    <text evidence="9">Catalyzes the phospholipid dependent N-acylation of the N-terminal cysteine of apolipoprotein, the last step in lipoprotein maturation.</text>
</comment>
<feature type="transmembrane region" description="Helical" evidence="9">
    <location>
        <begin position="45"/>
        <end position="61"/>
    </location>
</feature>
<evidence type="ECO:0000256" key="6">
    <source>
        <dbReference type="ARBA" id="ARBA00022989"/>
    </source>
</evidence>
<dbReference type="AlphaFoldDB" id="A0A1I4S220"/>
<feature type="transmembrane region" description="Helical" evidence="9">
    <location>
        <begin position="99"/>
        <end position="121"/>
    </location>
</feature>
<evidence type="ECO:0000256" key="2">
    <source>
        <dbReference type="ARBA" id="ARBA00010065"/>
    </source>
</evidence>
<dbReference type="InterPro" id="IPR003010">
    <property type="entry name" value="C-N_Hydrolase"/>
</dbReference>
<feature type="transmembrane region" description="Helical" evidence="9">
    <location>
        <begin position="21"/>
        <end position="39"/>
    </location>
</feature>
<dbReference type="GO" id="GO:0016410">
    <property type="term" value="F:N-acyltransferase activity"/>
    <property type="evidence" value="ECO:0007669"/>
    <property type="project" value="UniProtKB-UniRule"/>
</dbReference>
<keyword evidence="12" id="KW-1185">Reference proteome</keyword>
<sequence length="517" mass="55203">MPTPTPSVSPSWTGILERHTRLAALGALLAGVVTVLAFAPFGWRPLAVAGPALLFILWAGASPKQAGLRGYSFGAGFFGAGVYWIYYSLHLFGSAIAPLAALITAGFVLFLALFPALLGWLAARLRPGLPRPLWLMGLVPALWVLLEWVRGWLFTGFPWLRLGTAQLDTPLAGYLPLLGELGGSAVAAVLAGALAWILVEGRRGAPALAVVLLLGAAGAGLGQVQWTRPTGPTLSASLLQGNVAQEDKIDPAQLPLSMDRYRRLSLEAAGSDLILWPETAVPAFYDQLQAPLLDPLARRLEEEGSALIIGVFTYDPETGAMYNSIARVGGEDPAVYHKRKRVPFGEYLPLRGLLAWLDAYIQLPMADLSRGHGGWTLEAAGITLGPSICYEDAFGAQTIRALPEARLLVNVTNDAWFGDSIAPHQHLEIARVRAVETGRPMLRATNTGVSAVIGHRGEVLARSPQFTTHILTARVQPRAGITPYARWGDGPVVVTAALAAVLLPLAGRRRRLSPGRA</sequence>
<evidence type="ECO:0000259" key="10">
    <source>
        <dbReference type="PROSITE" id="PS50263"/>
    </source>
</evidence>
<dbReference type="STRING" id="195064.SAMN05421721_1128"/>
<comment type="similarity">
    <text evidence="2 9">Belongs to the CN hydrolase family. Apolipoprotein N-acyltransferase subfamily.</text>
</comment>
<keyword evidence="3 9" id="KW-1003">Cell membrane</keyword>
<dbReference type="InterPro" id="IPR036526">
    <property type="entry name" value="C-N_Hydrolase_sf"/>
</dbReference>
<comment type="pathway">
    <text evidence="9">Protein modification; lipoprotein biosynthesis (N-acyl transfer).</text>
</comment>
<feature type="transmembrane region" description="Helical" evidence="9">
    <location>
        <begin position="174"/>
        <end position="199"/>
    </location>
</feature>
<protein>
    <recommendedName>
        <fullName evidence="9">Apolipoprotein N-acyltransferase</fullName>
        <shortName evidence="9">ALP N-acyltransferase</shortName>
        <ecNumber evidence="9">2.3.1.269</ecNumber>
    </recommendedName>
</protein>
<feature type="transmembrane region" description="Helical" evidence="9">
    <location>
        <begin position="206"/>
        <end position="226"/>
    </location>
</feature>
<dbReference type="Pfam" id="PF00795">
    <property type="entry name" value="CN_hydrolase"/>
    <property type="match status" value="1"/>
</dbReference>
<evidence type="ECO:0000256" key="4">
    <source>
        <dbReference type="ARBA" id="ARBA00022679"/>
    </source>
</evidence>
<organism evidence="11 12">
    <name type="scientific">Ectothiorhodospira mobilis</name>
    <dbReference type="NCBI Taxonomy" id="195064"/>
    <lineage>
        <taxon>Bacteria</taxon>
        <taxon>Pseudomonadati</taxon>
        <taxon>Pseudomonadota</taxon>
        <taxon>Gammaproteobacteria</taxon>
        <taxon>Chromatiales</taxon>
        <taxon>Ectothiorhodospiraceae</taxon>
        <taxon>Ectothiorhodospira</taxon>
    </lineage>
</organism>
<dbReference type="InterPro" id="IPR045378">
    <property type="entry name" value="LNT_N"/>
</dbReference>
<comment type="catalytic activity">
    <reaction evidence="9">
        <text>N-terminal S-1,2-diacyl-sn-glyceryl-L-cysteinyl-[lipoprotein] + a glycerophospholipid = N-acyl-S-1,2-diacyl-sn-glyceryl-L-cysteinyl-[lipoprotein] + a 2-acyl-sn-glycero-3-phospholipid + H(+)</text>
        <dbReference type="Rhea" id="RHEA:48228"/>
        <dbReference type="Rhea" id="RHEA-COMP:14681"/>
        <dbReference type="Rhea" id="RHEA-COMP:14684"/>
        <dbReference type="ChEBI" id="CHEBI:15378"/>
        <dbReference type="ChEBI" id="CHEBI:136912"/>
        <dbReference type="ChEBI" id="CHEBI:140656"/>
        <dbReference type="ChEBI" id="CHEBI:140657"/>
        <dbReference type="ChEBI" id="CHEBI:140660"/>
        <dbReference type="EC" id="2.3.1.269"/>
    </reaction>
</comment>
<proteinExistence type="inferred from homology"/>
<dbReference type="OrthoDB" id="9804277at2"/>
<feature type="domain" description="CN hydrolase" evidence="10">
    <location>
        <begin position="239"/>
        <end position="477"/>
    </location>
</feature>
<keyword evidence="5 9" id="KW-0812">Transmembrane</keyword>
<comment type="subcellular location">
    <subcellularLocation>
        <location evidence="1 9">Cell membrane</location>
        <topology evidence="1 9">Multi-pass membrane protein</topology>
    </subcellularLocation>
</comment>
<dbReference type="PANTHER" id="PTHR38686:SF1">
    <property type="entry name" value="APOLIPOPROTEIN N-ACYLTRANSFERASE"/>
    <property type="match status" value="1"/>
</dbReference>
<evidence type="ECO:0000256" key="1">
    <source>
        <dbReference type="ARBA" id="ARBA00004651"/>
    </source>
</evidence>
<keyword evidence="8 9" id="KW-0012">Acyltransferase</keyword>
<accession>A0A1I4S220</accession>
<keyword evidence="6 9" id="KW-1133">Transmembrane helix</keyword>
<feature type="transmembrane region" description="Helical" evidence="9">
    <location>
        <begin position="68"/>
        <end position="87"/>
    </location>
</feature>
<name>A0A1I4S220_ECTMO</name>
<dbReference type="Proteomes" id="UP000199556">
    <property type="component" value="Unassembled WGS sequence"/>
</dbReference>
<keyword evidence="11" id="KW-0449">Lipoprotein</keyword>
<dbReference type="PANTHER" id="PTHR38686">
    <property type="entry name" value="APOLIPOPROTEIN N-ACYLTRANSFERASE"/>
    <property type="match status" value="1"/>
</dbReference>
<reference evidence="11 12" key="1">
    <citation type="submission" date="2016-10" db="EMBL/GenBank/DDBJ databases">
        <authorList>
            <person name="de Groot N.N."/>
        </authorList>
    </citation>
    <scope>NUCLEOTIDE SEQUENCE [LARGE SCALE GENOMIC DNA]</scope>
    <source>
        <strain evidence="11 12">DSM 4180</strain>
    </source>
</reference>
<dbReference type="SUPFAM" id="SSF56317">
    <property type="entry name" value="Carbon-nitrogen hydrolase"/>
    <property type="match status" value="1"/>
</dbReference>
<dbReference type="Gene3D" id="3.60.110.10">
    <property type="entry name" value="Carbon-nitrogen hydrolase"/>
    <property type="match status" value="1"/>
</dbReference>
<dbReference type="UniPathway" id="UPA00666"/>
<evidence type="ECO:0000256" key="3">
    <source>
        <dbReference type="ARBA" id="ARBA00022475"/>
    </source>
</evidence>
<dbReference type="InterPro" id="IPR004563">
    <property type="entry name" value="Apolipo_AcylTrfase"/>
</dbReference>
<evidence type="ECO:0000256" key="9">
    <source>
        <dbReference type="HAMAP-Rule" id="MF_01148"/>
    </source>
</evidence>
<evidence type="ECO:0000313" key="12">
    <source>
        <dbReference type="Proteomes" id="UP000199556"/>
    </source>
</evidence>
<feature type="transmembrane region" description="Helical" evidence="9">
    <location>
        <begin position="133"/>
        <end position="154"/>
    </location>
</feature>
<dbReference type="GO" id="GO:0005886">
    <property type="term" value="C:plasma membrane"/>
    <property type="evidence" value="ECO:0007669"/>
    <property type="project" value="UniProtKB-SubCell"/>
</dbReference>
<dbReference type="Pfam" id="PF20154">
    <property type="entry name" value="LNT_N"/>
    <property type="match status" value="1"/>
</dbReference>
<dbReference type="RefSeq" id="WP_090486140.1">
    <property type="nucleotide sequence ID" value="NZ_FOUO01000012.1"/>
</dbReference>
<dbReference type="CDD" id="cd07571">
    <property type="entry name" value="ALP_N-acyl_transferase"/>
    <property type="match status" value="1"/>
</dbReference>
<dbReference type="PROSITE" id="PS50263">
    <property type="entry name" value="CN_HYDROLASE"/>
    <property type="match status" value="1"/>
</dbReference>
<dbReference type="EC" id="2.3.1.269" evidence="9"/>
<evidence type="ECO:0000256" key="5">
    <source>
        <dbReference type="ARBA" id="ARBA00022692"/>
    </source>
</evidence>
<evidence type="ECO:0000256" key="7">
    <source>
        <dbReference type="ARBA" id="ARBA00023136"/>
    </source>
</evidence>